<keyword evidence="1" id="KW-0805">Transcription regulation</keyword>
<proteinExistence type="predicted"/>
<dbReference type="InterPro" id="IPR023772">
    <property type="entry name" value="DNA-bd_HTH_TetR-type_CS"/>
</dbReference>
<dbReference type="InterPro" id="IPR041490">
    <property type="entry name" value="KstR2_TetR_C"/>
</dbReference>
<dbReference type="EMBL" id="JACHOT010000017">
    <property type="protein sequence ID" value="MBB4653466.1"/>
    <property type="molecule type" value="Genomic_DNA"/>
</dbReference>
<keyword evidence="2 4" id="KW-0238">DNA-binding</keyword>
<dbReference type="InterPro" id="IPR050109">
    <property type="entry name" value="HTH-type_TetR-like_transc_reg"/>
</dbReference>
<dbReference type="Pfam" id="PF17932">
    <property type="entry name" value="TetR_C_24"/>
    <property type="match status" value="1"/>
</dbReference>
<dbReference type="Gene3D" id="1.10.357.10">
    <property type="entry name" value="Tetracycline Repressor, domain 2"/>
    <property type="match status" value="1"/>
</dbReference>
<dbReference type="SUPFAM" id="SSF48498">
    <property type="entry name" value="Tetracyclin repressor-like, C-terminal domain"/>
    <property type="match status" value="1"/>
</dbReference>
<dbReference type="InterPro" id="IPR001647">
    <property type="entry name" value="HTH_TetR"/>
</dbReference>
<dbReference type="Gene3D" id="1.10.10.60">
    <property type="entry name" value="Homeodomain-like"/>
    <property type="match status" value="1"/>
</dbReference>
<dbReference type="PROSITE" id="PS01081">
    <property type="entry name" value="HTH_TETR_1"/>
    <property type="match status" value="1"/>
</dbReference>
<evidence type="ECO:0000256" key="3">
    <source>
        <dbReference type="ARBA" id="ARBA00023163"/>
    </source>
</evidence>
<dbReference type="InterPro" id="IPR036271">
    <property type="entry name" value="Tet_transcr_reg_TetR-rel_C_sf"/>
</dbReference>
<sequence>MNFAGQRQWTAAFSTEALCARILDRHRDTVRVQKPHVAVANLARIIEATLKLSNKQGFHATSLRDLAQASGLSMGGLYSYFDNKRTLLSMILGEVSTTVSEVLRAAPEGTADDPLGHLKWLIETHIRLTEAMQPWFVFAYMEAKSFPAAERRMAVDSEAATEEIFAAILRQGVASGKFAVADIELTASLIKPLLQDWYVKRAKYRKRSTSVEQYIDAVTEIVAATVLPRG</sequence>
<evidence type="ECO:0000313" key="6">
    <source>
        <dbReference type="EMBL" id="MBB4653466.1"/>
    </source>
</evidence>
<dbReference type="InterPro" id="IPR009057">
    <property type="entry name" value="Homeodomain-like_sf"/>
</dbReference>
<dbReference type="RefSeq" id="WP_183264776.1">
    <property type="nucleotide sequence ID" value="NZ_BAAAVZ010000007.1"/>
</dbReference>
<evidence type="ECO:0000256" key="1">
    <source>
        <dbReference type="ARBA" id="ARBA00023015"/>
    </source>
</evidence>
<keyword evidence="7" id="KW-1185">Reference proteome</keyword>
<keyword evidence="3" id="KW-0804">Transcription</keyword>
<dbReference type="Pfam" id="PF00440">
    <property type="entry name" value="TetR_N"/>
    <property type="match status" value="1"/>
</dbReference>
<accession>A0ABR6LA01</accession>
<dbReference type="PANTHER" id="PTHR30055:SF240">
    <property type="entry name" value="HTH-TYPE TRANSCRIPTIONAL REGULATOR ACRR"/>
    <property type="match status" value="1"/>
</dbReference>
<feature type="DNA-binding region" description="H-T-H motif" evidence="4">
    <location>
        <begin position="62"/>
        <end position="81"/>
    </location>
</feature>
<dbReference type="PRINTS" id="PR00455">
    <property type="entry name" value="HTHTETR"/>
</dbReference>
<dbReference type="PROSITE" id="PS50977">
    <property type="entry name" value="HTH_TETR_2"/>
    <property type="match status" value="1"/>
</dbReference>
<dbReference type="Proteomes" id="UP000539538">
    <property type="component" value="Unassembled WGS sequence"/>
</dbReference>
<evidence type="ECO:0000313" key="7">
    <source>
        <dbReference type="Proteomes" id="UP000539538"/>
    </source>
</evidence>
<dbReference type="SUPFAM" id="SSF46689">
    <property type="entry name" value="Homeodomain-like"/>
    <property type="match status" value="1"/>
</dbReference>
<protein>
    <submittedName>
        <fullName evidence="6">AcrR family transcriptional regulator</fullName>
    </submittedName>
</protein>
<dbReference type="PANTHER" id="PTHR30055">
    <property type="entry name" value="HTH-TYPE TRANSCRIPTIONAL REGULATOR RUTR"/>
    <property type="match status" value="1"/>
</dbReference>
<feature type="domain" description="HTH tetR-type" evidence="5">
    <location>
        <begin position="39"/>
        <end position="99"/>
    </location>
</feature>
<evidence type="ECO:0000259" key="5">
    <source>
        <dbReference type="PROSITE" id="PS50977"/>
    </source>
</evidence>
<organism evidence="6 7">
    <name type="scientific">Aminobacter niigataensis</name>
    <dbReference type="NCBI Taxonomy" id="83265"/>
    <lineage>
        <taxon>Bacteria</taxon>
        <taxon>Pseudomonadati</taxon>
        <taxon>Pseudomonadota</taxon>
        <taxon>Alphaproteobacteria</taxon>
        <taxon>Hyphomicrobiales</taxon>
        <taxon>Phyllobacteriaceae</taxon>
        <taxon>Aminobacter</taxon>
    </lineage>
</organism>
<evidence type="ECO:0000256" key="2">
    <source>
        <dbReference type="ARBA" id="ARBA00023125"/>
    </source>
</evidence>
<gene>
    <name evidence="6" type="ORF">GGQ99_005257</name>
</gene>
<reference evidence="6 7" key="1">
    <citation type="submission" date="2020-08" db="EMBL/GenBank/DDBJ databases">
        <title>Genomic Encyclopedia of Type Strains, Phase IV (KMG-IV): sequencing the most valuable type-strain genomes for metagenomic binning, comparative biology and taxonomic classification.</title>
        <authorList>
            <person name="Goeker M."/>
        </authorList>
    </citation>
    <scope>NUCLEOTIDE SEQUENCE [LARGE SCALE GENOMIC DNA]</scope>
    <source>
        <strain evidence="6 7">DSM 7050</strain>
    </source>
</reference>
<name>A0ABR6LA01_9HYPH</name>
<comment type="caution">
    <text evidence="6">The sequence shown here is derived from an EMBL/GenBank/DDBJ whole genome shotgun (WGS) entry which is preliminary data.</text>
</comment>
<evidence type="ECO:0000256" key="4">
    <source>
        <dbReference type="PROSITE-ProRule" id="PRU00335"/>
    </source>
</evidence>